<organism evidence="3 4">
    <name type="scientific">Allosaccharopolyspora coralli</name>
    <dbReference type="NCBI Taxonomy" id="2665642"/>
    <lineage>
        <taxon>Bacteria</taxon>
        <taxon>Bacillati</taxon>
        <taxon>Actinomycetota</taxon>
        <taxon>Actinomycetes</taxon>
        <taxon>Pseudonocardiales</taxon>
        <taxon>Pseudonocardiaceae</taxon>
        <taxon>Allosaccharopolyspora</taxon>
    </lineage>
</organism>
<name>A0A5Q3QA03_9PSEU</name>
<dbReference type="RefSeq" id="WP_154078066.1">
    <property type="nucleotide sequence ID" value="NZ_CP045929.1"/>
</dbReference>
<dbReference type="Gene3D" id="1.10.287.1060">
    <property type="entry name" value="ESAT-6-like"/>
    <property type="match status" value="1"/>
</dbReference>
<reference evidence="4" key="1">
    <citation type="submission" date="2019-11" db="EMBL/GenBank/DDBJ databases">
        <title>The complete genome sequence of Saccharopolyspora sp. E2A.</title>
        <authorList>
            <person name="Zhang G."/>
        </authorList>
    </citation>
    <scope>NUCLEOTIDE SEQUENCE [LARGE SCALE GENOMIC DNA]</scope>
    <source>
        <strain evidence="4">E2A</strain>
    </source>
</reference>
<evidence type="ECO:0000256" key="1">
    <source>
        <dbReference type="RuleBase" id="RU362001"/>
    </source>
</evidence>
<evidence type="ECO:0000313" key="4">
    <source>
        <dbReference type="Proteomes" id="UP000371041"/>
    </source>
</evidence>
<evidence type="ECO:0000313" key="3">
    <source>
        <dbReference type="EMBL" id="QGK71491.1"/>
    </source>
</evidence>
<dbReference type="NCBIfam" id="TIGR03930">
    <property type="entry name" value="WXG100_ESAT6"/>
    <property type="match status" value="1"/>
</dbReference>
<gene>
    <name evidence="3" type="ORF">GIY23_20015</name>
</gene>
<accession>A0A5Q3QA03</accession>
<comment type="similarity">
    <text evidence="1">Belongs to the WXG100 family.</text>
</comment>
<sequence>MSGFGTDAELMDKAANQVEEVRGNVEQAVSKLQGNLEPMLAQWQGGAAQVFRQLMDSFKQNADTINRNLGQISENIKTSGSQYMQQEEEQSQEMSKIQNMLG</sequence>
<dbReference type="Proteomes" id="UP000371041">
    <property type="component" value="Chromosome"/>
</dbReference>
<dbReference type="AlphaFoldDB" id="A0A5Q3QA03"/>
<protein>
    <recommendedName>
        <fullName evidence="1">ESAT-6-like protein</fullName>
    </recommendedName>
</protein>
<dbReference type="EMBL" id="CP045929">
    <property type="protein sequence ID" value="QGK71491.1"/>
    <property type="molecule type" value="Genomic_DNA"/>
</dbReference>
<dbReference type="InterPro" id="IPR036689">
    <property type="entry name" value="ESAT-6-like_sf"/>
</dbReference>
<keyword evidence="4" id="KW-1185">Reference proteome</keyword>
<evidence type="ECO:0000256" key="2">
    <source>
        <dbReference type="SAM" id="MobiDB-lite"/>
    </source>
</evidence>
<dbReference type="KEGG" id="sace:GIY23_20015"/>
<dbReference type="SUPFAM" id="SSF140453">
    <property type="entry name" value="EsxAB dimer-like"/>
    <property type="match status" value="1"/>
</dbReference>
<proteinExistence type="inferred from homology"/>
<dbReference type="InterPro" id="IPR010310">
    <property type="entry name" value="T7SS_ESAT-6-like"/>
</dbReference>
<dbReference type="Pfam" id="PF06013">
    <property type="entry name" value="WXG100"/>
    <property type="match status" value="1"/>
</dbReference>
<feature type="region of interest" description="Disordered" evidence="2">
    <location>
        <begin position="78"/>
        <end position="102"/>
    </location>
</feature>